<proteinExistence type="predicted"/>
<feature type="compositionally biased region" description="Polar residues" evidence="1">
    <location>
        <begin position="196"/>
        <end position="214"/>
    </location>
</feature>
<evidence type="ECO:0000313" key="3">
    <source>
        <dbReference type="Proteomes" id="UP000075901"/>
    </source>
</evidence>
<dbReference type="EnsemblMetazoa" id="AMAM004509-RA">
    <property type="protein sequence ID" value="AMAM004509-PA"/>
    <property type="gene ID" value="AMAM004509"/>
</dbReference>
<feature type="region of interest" description="Disordered" evidence="1">
    <location>
        <begin position="126"/>
        <end position="253"/>
    </location>
</feature>
<protein>
    <submittedName>
        <fullName evidence="2">Uncharacterized protein</fullName>
    </submittedName>
</protein>
<evidence type="ECO:0000256" key="1">
    <source>
        <dbReference type="SAM" id="MobiDB-lite"/>
    </source>
</evidence>
<name>A0A182SDD0_9DIPT</name>
<feature type="region of interest" description="Disordered" evidence="1">
    <location>
        <begin position="388"/>
        <end position="410"/>
    </location>
</feature>
<feature type="compositionally biased region" description="Basic and acidic residues" evidence="1">
    <location>
        <begin position="143"/>
        <end position="168"/>
    </location>
</feature>
<dbReference type="AlphaFoldDB" id="A0A182SDD0"/>
<dbReference type="Proteomes" id="UP000075901">
    <property type="component" value="Unassembled WGS sequence"/>
</dbReference>
<dbReference type="VEuPathDB" id="VectorBase:AMAM004509"/>
<accession>A0A182SDD0</accession>
<reference evidence="3" key="1">
    <citation type="submission" date="2013-09" db="EMBL/GenBank/DDBJ databases">
        <title>The Genome Sequence of Anopheles maculatus species B.</title>
        <authorList>
            <consortium name="The Broad Institute Genomics Platform"/>
            <person name="Neafsey D.E."/>
            <person name="Besansky N."/>
            <person name="Howell P."/>
            <person name="Walton C."/>
            <person name="Young S.K."/>
            <person name="Zeng Q."/>
            <person name="Gargeya S."/>
            <person name="Fitzgerald M."/>
            <person name="Haas B."/>
            <person name="Abouelleil A."/>
            <person name="Allen A.W."/>
            <person name="Alvarado L."/>
            <person name="Arachchi H.M."/>
            <person name="Berlin A.M."/>
            <person name="Chapman S.B."/>
            <person name="Gainer-Dewar J."/>
            <person name="Goldberg J."/>
            <person name="Griggs A."/>
            <person name="Gujja S."/>
            <person name="Hansen M."/>
            <person name="Howarth C."/>
            <person name="Imamovic A."/>
            <person name="Ireland A."/>
            <person name="Larimer J."/>
            <person name="McCowan C."/>
            <person name="Murphy C."/>
            <person name="Pearson M."/>
            <person name="Poon T.W."/>
            <person name="Priest M."/>
            <person name="Roberts A."/>
            <person name="Saif S."/>
            <person name="Shea T."/>
            <person name="Sisk P."/>
            <person name="Sykes S."/>
            <person name="Wortman J."/>
            <person name="Nusbaum C."/>
            <person name="Birren B."/>
        </authorList>
    </citation>
    <scope>NUCLEOTIDE SEQUENCE [LARGE SCALE GENOMIC DNA]</scope>
    <source>
        <strain evidence="3">maculatus3</strain>
    </source>
</reference>
<sequence length="500" mass="55621">MDDDDEDLFFIPETQQPEDELACPSEVLGVISCEAQETPVEHTATEEEYFQMTAENDDNSNDAMFNNKYVEESQNLMQHLDVSYSGAVLAAAPRASILPVRSVDSISFQEHRNTTMEMSRIEWNESKKEHEQTMVDKQLQPPKDGEAMTGKADEADDRSITPELHFDDDPPDGTVVKKILTSEENSNVMKPVSDAASVTGNDQALDQAHRSSVTPELRFDDPEDVNEMHEIAPNQEGCTNVKANQSPPEKTKDDKLCVTNVYDVETQAFADDDPYDLLTQPLQRLDKKSESFLSAQKRPVEEDPYELQTQPLVVAKAGTSKPSNESPFLMPIENHSKKETEGEEPSHGTDDEELGMAETIPIGTLIPDKPKPECVVSGKEATTFKIPLKKTDTLATPKARRNRKRNSVEMTEFLTPEHPMLYLPKADVIRSVSDQMRGLNTAVQSNAASKPKPKYHFNDSSSSSSGDEDDATGRLAFKKTNVSVALEKELANVREVGKMK</sequence>
<keyword evidence="3" id="KW-1185">Reference proteome</keyword>
<feature type="region of interest" description="Disordered" evidence="1">
    <location>
        <begin position="443"/>
        <end position="472"/>
    </location>
</feature>
<feature type="region of interest" description="Disordered" evidence="1">
    <location>
        <begin position="317"/>
        <end position="353"/>
    </location>
</feature>
<evidence type="ECO:0000313" key="2">
    <source>
        <dbReference type="EnsemblMetazoa" id="AMAM004509-PA"/>
    </source>
</evidence>
<reference evidence="2" key="2">
    <citation type="submission" date="2020-05" db="UniProtKB">
        <authorList>
            <consortium name="EnsemblMetazoa"/>
        </authorList>
    </citation>
    <scope>IDENTIFICATION</scope>
    <source>
        <strain evidence="2">maculatus3</strain>
    </source>
</reference>
<feature type="compositionally biased region" description="Basic and acidic residues" evidence="1">
    <location>
        <begin position="334"/>
        <end position="349"/>
    </location>
</feature>
<feature type="compositionally biased region" description="Polar residues" evidence="1">
    <location>
        <begin position="236"/>
        <end position="248"/>
    </location>
</feature>
<organism evidence="2 3">
    <name type="scientific">Anopheles maculatus</name>
    <dbReference type="NCBI Taxonomy" id="74869"/>
    <lineage>
        <taxon>Eukaryota</taxon>
        <taxon>Metazoa</taxon>
        <taxon>Ecdysozoa</taxon>
        <taxon>Arthropoda</taxon>
        <taxon>Hexapoda</taxon>
        <taxon>Insecta</taxon>
        <taxon>Pterygota</taxon>
        <taxon>Neoptera</taxon>
        <taxon>Endopterygota</taxon>
        <taxon>Diptera</taxon>
        <taxon>Nematocera</taxon>
        <taxon>Culicoidea</taxon>
        <taxon>Culicidae</taxon>
        <taxon>Anophelinae</taxon>
        <taxon>Anopheles</taxon>
        <taxon>Anopheles maculatus group</taxon>
    </lineage>
</organism>